<sequence>MPLEKPLRKRAAYGLPPSVQSILATAADVQQMISHGINPDGSLKPEAIRALLKLKGVNVKALAETHGYSDPYFHQVINREYRDVKVEDIIASTLGLLSDRIWGRQSEPAA</sequence>
<evidence type="ECO:0000313" key="1">
    <source>
        <dbReference type="EMBL" id="OIQ65431.1"/>
    </source>
</evidence>
<dbReference type="InterPro" id="IPR010982">
    <property type="entry name" value="Lambda_DNA-bd_dom_sf"/>
</dbReference>
<reference evidence="1" key="1">
    <citation type="submission" date="2016-10" db="EMBL/GenBank/DDBJ databases">
        <title>Sequence of Gallionella enrichment culture.</title>
        <authorList>
            <person name="Poehlein A."/>
            <person name="Muehling M."/>
            <person name="Daniel R."/>
        </authorList>
    </citation>
    <scope>NUCLEOTIDE SEQUENCE</scope>
</reference>
<accession>A0A1J5PC86</accession>
<comment type="caution">
    <text evidence="1">The sequence shown here is derived from an EMBL/GenBank/DDBJ whole genome shotgun (WGS) entry which is preliminary data.</text>
</comment>
<gene>
    <name evidence="1" type="ORF">GALL_530090</name>
</gene>
<name>A0A1J5PC86_9ZZZZ</name>
<dbReference type="Gene3D" id="1.10.260.40">
    <property type="entry name" value="lambda repressor-like DNA-binding domains"/>
    <property type="match status" value="1"/>
</dbReference>
<proteinExistence type="predicted"/>
<dbReference type="AlphaFoldDB" id="A0A1J5PC86"/>
<dbReference type="GO" id="GO:0003677">
    <property type="term" value="F:DNA binding"/>
    <property type="evidence" value="ECO:0007669"/>
    <property type="project" value="InterPro"/>
</dbReference>
<dbReference type="EMBL" id="MLJW01007330">
    <property type="protein sequence ID" value="OIQ65431.1"/>
    <property type="molecule type" value="Genomic_DNA"/>
</dbReference>
<organism evidence="1">
    <name type="scientific">mine drainage metagenome</name>
    <dbReference type="NCBI Taxonomy" id="410659"/>
    <lineage>
        <taxon>unclassified sequences</taxon>
        <taxon>metagenomes</taxon>
        <taxon>ecological metagenomes</taxon>
    </lineage>
</organism>
<protein>
    <submittedName>
        <fullName evidence="1">Uncharacterized protein</fullName>
    </submittedName>
</protein>
<dbReference type="SUPFAM" id="SSF47413">
    <property type="entry name" value="lambda repressor-like DNA-binding domains"/>
    <property type="match status" value="1"/>
</dbReference>